<name>A0A0F9N2L0_9ZZZZ</name>
<dbReference type="InterPro" id="IPR029063">
    <property type="entry name" value="SAM-dependent_MTases_sf"/>
</dbReference>
<feature type="coiled-coil region" evidence="8">
    <location>
        <begin position="340"/>
        <end position="399"/>
    </location>
</feature>
<evidence type="ECO:0000256" key="3">
    <source>
        <dbReference type="ARBA" id="ARBA00011890"/>
    </source>
</evidence>
<evidence type="ECO:0000256" key="6">
    <source>
        <dbReference type="ARBA" id="ARBA00022679"/>
    </source>
</evidence>
<dbReference type="Pfam" id="PF01135">
    <property type="entry name" value="PCMT"/>
    <property type="match status" value="1"/>
</dbReference>
<keyword evidence="7" id="KW-0949">S-adenosyl-L-methionine</keyword>
<dbReference type="AlphaFoldDB" id="A0A0F9N2L0"/>
<evidence type="ECO:0000313" key="9">
    <source>
        <dbReference type="EMBL" id="KKN05977.1"/>
    </source>
</evidence>
<sequence>MINLDRYERLKLKKKRLLDSLIVNDILKDKNLIKAIMEVPLEKFIPEKYINSVQLYEDRPALFYYDETNPKNYRTISAPHMIVIMLQGLSLNKNDDLLILGAKSGYIAALAHKLAPKGEIIILEANSEIARITKQNLEKLKLDENISIVIKNPLIGMAELSPWQKILITGAIDQSKINPLLHQLDKNGGVLFAPIGPEIVQTYTQILRQNNQFYGKRQLQVKFSPLITQLEIDELELITDFEEIEIKESYSINSGRVTIKYTEVILDNLIPESQIETVPTSKQNKRLVISLLEGIIKNVLELKIEGNMDKIFSTIDKIERDLEILKSFKKKIFEMKIKRMQNKLNQIRSCNILRKELEKQEFNVEHSIEQKIAIINKTINEINIFIDILKEEIKRIKRE</sequence>
<dbReference type="EC" id="2.1.1.77" evidence="3"/>
<keyword evidence="8" id="KW-0175">Coiled coil</keyword>
<comment type="similarity">
    <text evidence="2">Belongs to the methyltransferase superfamily. L-isoaspartyl/D-aspartyl protein methyltransferase family.</text>
</comment>
<keyword evidence="5" id="KW-0489">Methyltransferase</keyword>
<dbReference type="GO" id="GO:0004719">
    <property type="term" value="F:protein-L-isoaspartate (D-aspartate) O-methyltransferase activity"/>
    <property type="evidence" value="ECO:0007669"/>
    <property type="project" value="UniProtKB-EC"/>
</dbReference>
<comment type="caution">
    <text evidence="9">The sequence shown here is derived from an EMBL/GenBank/DDBJ whole genome shotgun (WGS) entry which is preliminary data.</text>
</comment>
<comment type="subcellular location">
    <subcellularLocation>
        <location evidence="1">Cytoplasm</location>
    </subcellularLocation>
</comment>
<evidence type="ECO:0000256" key="4">
    <source>
        <dbReference type="ARBA" id="ARBA00022490"/>
    </source>
</evidence>
<keyword evidence="4" id="KW-0963">Cytoplasm</keyword>
<dbReference type="PANTHER" id="PTHR11579">
    <property type="entry name" value="PROTEIN-L-ISOASPARTATE O-METHYLTRANSFERASE"/>
    <property type="match status" value="1"/>
</dbReference>
<dbReference type="EMBL" id="LAZR01004740">
    <property type="protein sequence ID" value="KKN05977.1"/>
    <property type="molecule type" value="Genomic_DNA"/>
</dbReference>
<dbReference type="GO" id="GO:0032259">
    <property type="term" value="P:methylation"/>
    <property type="evidence" value="ECO:0007669"/>
    <property type="project" value="UniProtKB-KW"/>
</dbReference>
<keyword evidence="6" id="KW-0808">Transferase</keyword>
<dbReference type="GO" id="GO:0005737">
    <property type="term" value="C:cytoplasm"/>
    <property type="evidence" value="ECO:0007669"/>
    <property type="project" value="UniProtKB-SubCell"/>
</dbReference>
<evidence type="ECO:0000256" key="1">
    <source>
        <dbReference type="ARBA" id="ARBA00004496"/>
    </source>
</evidence>
<dbReference type="PANTHER" id="PTHR11579:SF0">
    <property type="entry name" value="PROTEIN-L-ISOASPARTATE(D-ASPARTATE) O-METHYLTRANSFERASE"/>
    <property type="match status" value="1"/>
</dbReference>
<evidence type="ECO:0000256" key="2">
    <source>
        <dbReference type="ARBA" id="ARBA00005369"/>
    </source>
</evidence>
<proteinExistence type="inferred from homology"/>
<dbReference type="InterPro" id="IPR000682">
    <property type="entry name" value="PCMT"/>
</dbReference>
<organism evidence="9">
    <name type="scientific">marine sediment metagenome</name>
    <dbReference type="NCBI Taxonomy" id="412755"/>
    <lineage>
        <taxon>unclassified sequences</taxon>
        <taxon>metagenomes</taxon>
        <taxon>ecological metagenomes</taxon>
    </lineage>
</organism>
<evidence type="ECO:0000256" key="8">
    <source>
        <dbReference type="SAM" id="Coils"/>
    </source>
</evidence>
<gene>
    <name evidence="9" type="ORF">LCGC14_1081900</name>
</gene>
<evidence type="ECO:0000256" key="7">
    <source>
        <dbReference type="ARBA" id="ARBA00022691"/>
    </source>
</evidence>
<evidence type="ECO:0000256" key="5">
    <source>
        <dbReference type="ARBA" id="ARBA00022603"/>
    </source>
</evidence>
<protein>
    <recommendedName>
        <fullName evidence="3">protein-L-isoaspartate(D-aspartate) O-methyltransferase</fullName>
        <ecNumber evidence="3">2.1.1.77</ecNumber>
    </recommendedName>
</protein>
<reference evidence="9" key="1">
    <citation type="journal article" date="2015" name="Nature">
        <title>Complex archaea that bridge the gap between prokaryotes and eukaryotes.</title>
        <authorList>
            <person name="Spang A."/>
            <person name="Saw J.H."/>
            <person name="Jorgensen S.L."/>
            <person name="Zaremba-Niedzwiedzka K."/>
            <person name="Martijn J."/>
            <person name="Lind A.E."/>
            <person name="van Eijk R."/>
            <person name="Schleper C."/>
            <person name="Guy L."/>
            <person name="Ettema T.J."/>
        </authorList>
    </citation>
    <scope>NUCLEOTIDE SEQUENCE</scope>
</reference>
<dbReference type="SUPFAM" id="SSF53335">
    <property type="entry name" value="S-adenosyl-L-methionine-dependent methyltransferases"/>
    <property type="match status" value="1"/>
</dbReference>
<accession>A0A0F9N2L0</accession>
<dbReference type="Gene3D" id="3.40.50.150">
    <property type="entry name" value="Vaccinia Virus protein VP39"/>
    <property type="match status" value="1"/>
</dbReference>